<keyword evidence="1" id="KW-0121">Carboxypeptidase</keyword>
<dbReference type="Proteomes" id="UP001497680">
    <property type="component" value="Unassembled WGS sequence"/>
</dbReference>
<evidence type="ECO:0000313" key="1">
    <source>
        <dbReference type="EMBL" id="KAI6086506.1"/>
    </source>
</evidence>
<accession>A0ACC0D1B8</accession>
<evidence type="ECO:0000313" key="2">
    <source>
        <dbReference type="Proteomes" id="UP001497680"/>
    </source>
</evidence>
<organism evidence="1 2">
    <name type="scientific">Hypoxylon rubiginosum</name>
    <dbReference type="NCBI Taxonomy" id="110542"/>
    <lineage>
        <taxon>Eukaryota</taxon>
        <taxon>Fungi</taxon>
        <taxon>Dikarya</taxon>
        <taxon>Ascomycota</taxon>
        <taxon>Pezizomycotina</taxon>
        <taxon>Sordariomycetes</taxon>
        <taxon>Xylariomycetidae</taxon>
        <taxon>Xylariales</taxon>
        <taxon>Hypoxylaceae</taxon>
        <taxon>Hypoxylon</taxon>
    </lineage>
</organism>
<name>A0ACC0D1B8_9PEZI</name>
<reference evidence="1 2" key="1">
    <citation type="journal article" date="2022" name="New Phytol.">
        <title>Ecological generalism drives hyperdiversity of secondary metabolite gene clusters in xylarialean endophytes.</title>
        <authorList>
            <person name="Franco M.E.E."/>
            <person name="Wisecaver J.H."/>
            <person name="Arnold A.E."/>
            <person name="Ju Y.M."/>
            <person name="Slot J.C."/>
            <person name="Ahrendt S."/>
            <person name="Moore L.P."/>
            <person name="Eastman K.E."/>
            <person name="Scott K."/>
            <person name="Konkel Z."/>
            <person name="Mondo S.J."/>
            <person name="Kuo A."/>
            <person name="Hayes R.D."/>
            <person name="Haridas S."/>
            <person name="Andreopoulos B."/>
            <person name="Riley R."/>
            <person name="LaButti K."/>
            <person name="Pangilinan J."/>
            <person name="Lipzen A."/>
            <person name="Amirebrahimi M."/>
            <person name="Yan J."/>
            <person name="Adam C."/>
            <person name="Keymanesh K."/>
            <person name="Ng V."/>
            <person name="Louie K."/>
            <person name="Northen T."/>
            <person name="Drula E."/>
            <person name="Henrissat B."/>
            <person name="Hsieh H.M."/>
            <person name="Youens-Clark K."/>
            <person name="Lutzoni F."/>
            <person name="Miadlikowska J."/>
            <person name="Eastwood D.C."/>
            <person name="Hamelin R.C."/>
            <person name="Grigoriev I.V."/>
            <person name="U'Ren J.M."/>
        </authorList>
    </citation>
    <scope>NUCLEOTIDE SEQUENCE [LARGE SCALE GENOMIC DNA]</scope>
    <source>
        <strain evidence="1 2">ER1909</strain>
    </source>
</reference>
<keyword evidence="1" id="KW-0378">Hydrolase</keyword>
<protein>
    <submittedName>
        <fullName evidence="1">Serine carboxypeptidase S28-domain-containing protein</fullName>
    </submittedName>
</protein>
<sequence length="373" mass="41429">MSFLILLVAAAVGIVRSQSTTSACDYQWITQPIDHFGGTNGTFQQRYSIFDDFYEPGGPIMFFQGEESWVLDCANTTIVYEYAKQLGGLAVSLEHRYFGQSLPYGNDSHIPSNMKYLTLDNVMVDAVSFIDHIKETIEGAADSKAIVHSGSYGGFLAAAFRLNHPDTFFGALASAGPVKSFSNSSDPDTYNWWRWVNRVYLERSQEASSKIQNAFQVLQKRLASPDIASLKGELNLCSTPSLNDTVSNARLPVTIANIFSLAAEFNYPIAQPGRSPIAYPLDRVINITLEENDPIQILNRTFWSWFDAPGNQLAPCLNHTDPLFLQKAVPPIETVPFHYITCTYMPLASANVRTGPSFHLTPRHLTVHLCTVI</sequence>
<proteinExistence type="predicted"/>
<dbReference type="EMBL" id="MU394315">
    <property type="protein sequence ID" value="KAI6086506.1"/>
    <property type="molecule type" value="Genomic_DNA"/>
</dbReference>
<gene>
    <name evidence="1" type="ORF">F4821DRAFT_128375</name>
</gene>
<keyword evidence="1" id="KW-0645">Protease</keyword>
<keyword evidence="2" id="KW-1185">Reference proteome</keyword>
<comment type="caution">
    <text evidence="1">The sequence shown here is derived from an EMBL/GenBank/DDBJ whole genome shotgun (WGS) entry which is preliminary data.</text>
</comment>